<accession>R0JUS3</accession>
<feature type="non-terminal residue" evidence="1">
    <location>
        <position position="36"/>
    </location>
</feature>
<feature type="non-terminal residue" evidence="1">
    <location>
        <position position="1"/>
    </location>
</feature>
<evidence type="ECO:0000313" key="1">
    <source>
        <dbReference type="EMBL" id="EOB00922.1"/>
    </source>
</evidence>
<gene>
    <name evidence="1" type="ORF">Anapl_00502</name>
</gene>
<protein>
    <submittedName>
        <fullName evidence="1">Cytochrome P450 3A40</fullName>
    </submittedName>
</protein>
<proteinExistence type="predicted"/>
<name>R0JUS3_ANAPL</name>
<keyword evidence="2" id="KW-1185">Reference proteome</keyword>
<organism evidence="1 2">
    <name type="scientific">Anas platyrhynchos</name>
    <name type="common">Mallard</name>
    <name type="synonym">Anas boschas</name>
    <dbReference type="NCBI Taxonomy" id="8839"/>
    <lineage>
        <taxon>Eukaryota</taxon>
        <taxon>Metazoa</taxon>
        <taxon>Chordata</taxon>
        <taxon>Craniata</taxon>
        <taxon>Vertebrata</taxon>
        <taxon>Euteleostomi</taxon>
        <taxon>Archelosauria</taxon>
        <taxon>Archosauria</taxon>
        <taxon>Dinosauria</taxon>
        <taxon>Saurischia</taxon>
        <taxon>Theropoda</taxon>
        <taxon>Coelurosauria</taxon>
        <taxon>Aves</taxon>
        <taxon>Neognathae</taxon>
        <taxon>Galloanserae</taxon>
        <taxon>Anseriformes</taxon>
        <taxon>Anatidae</taxon>
        <taxon>Anatinae</taxon>
        <taxon>Anas</taxon>
    </lineage>
</organism>
<sequence>LALLGSYGIWPYQTFKKLGIPGPRPLPFLGTLLEYR</sequence>
<dbReference type="Proteomes" id="UP000296049">
    <property type="component" value="Unassembled WGS sequence"/>
</dbReference>
<reference evidence="2" key="1">
    <citation type="journal article" date="2013" name="Nat. Genet.">
        <title>The duck genome and transcriptome provide insight into an avian influenza virus reservoir species.</title>
        <authorList>
            <person name="Huang Y."/>
            <person name="Li Y."/>
            <person name="Burt D.W."/>
            <person name="Chen H."/>
            <person name="Zhang Y."/>
            <person name="Qian W."/>
            <person name="Kim H."/>
            <person name="Gan S."/>
            <person name="Zhao Y."/>
            <person name="Li J."/>
            <person name="Yi K."/>
            <person name="Feng H."/>
            <person name="Zhu P."/>
            <person name="Li B."/>
            <person name="Liu Q."/>
            <person name="Fairley S."/>
            <person name="Magor K.E."/>
            <person name="Du Z."/>
            <person name="Hu X."/>
            <person name="Goodman L."/>
            <person name="Tafer H."/>
            <person name="Vignal A."/>
            <person name="Lee T."/>
            <person name="Kim K.W."/>
            <person name="Sheng Z."/>
            <person name="An Y."/>
            <person name="Searle S."/>
            <person name="Herrero J."/>
            <person name="Groenen M.A."/>
            <person name="Crooijmans R.P."/>
            <person name="Faraut T."/>
            <person name="Cai Q."/>
            <person name="Webster R.G."/>
            <person name="Aldridge J.R."/>
            <person name="Warren W.C."/>
            <person name="Bartschat S."/>
            <person name="Kehr S."/>
            <person name="Marz M."/>
            <person name="Stadler P.F."/>
            <person name="Smith J."/>
            <person name="Kraus R.H."/>
            <person name="Zhao Y."/>
            <person name="Ren L."/>
            <person name="Fei J."/>
            <person name="Morisson M."/>
            <person name="Kaiser P."/>
            <person name="Griffin D.K."/>
            <person name="Rao M."/>
            <person name="Pitel F."/>
            <person name="Wang J."/>
            <person name="Li N."/>
        </authorList>
    </citation>
    <scope>NUCLEOTIDE SEQUENCE [LARGE SCALE GENOMIC DNA]</scope>
</reference>
<dbReference type="EMBL" id="KB743145">
    <property type="protein sequence ID" value="EOB00922.1"/>
    <property type="molecule type" value="Genomic_DNA"/>
</dbReference>
<dbReference type="AlphaFoldDB" id="R0JUS3"/>
<evidence type="ECO:0000313" key="2">
    <source>
        <dbReference type="Proteomes" id="UP000296049"/>
    </source>
</evidence>